<dbReference type="EMBL" id="BCMY01000014">
    <property type="protein sequence ID" value="GAQ44931.1"/>
    <property type="molecule type" value="Genomic_DNA"/>
</dbReference>
<dbReference type="VEuPathDB" id="FungiDB:ATCC64974_37130"/>
<feature type="domain" description="Intradiol ring-cleavage dioxygenases" evidence="1">
    <location>
        <begin position="470"/>
        <end position="563"/>
    </location>
</feature>
<dbReference type="PANTHER" id="PTHR34315:SF1">
    <property type="entry name" value="INTRADIOL RING-CLEAVAGE DIOXYGENASES DOMAIN-CONTAINING PROTEIN-RELATED"/>
    <property type="match status" value="1"/>
</dbReference>
<evidence type="ECO:0000259" key="1">
    <source>
        <dbReference type="Pfam" id="PF00775"/>
    </source>
</evidence>
<proteinExistence type="predicted"/>
<organism evidence="2 3">
    <name type="scientific">Aspergillus niger</name>
    <dbReference type="NCBI Taxonomy" id="5061"/>
    <lineage>
        <taxon>Eukaryota</taxon>
        <taxon>Fungi</taxon>
        <taxon>Dikarya</taxon>
        <taxon>Ascomycota</taxon>
        <taxon>Pezizomycotina</taxon>
        <taxon>Eurotiomycetes</taxon>
        <taxon>Eurotiomycetidae</taxon>
        <taxon>Eurotiales</taxon>
        <taxon>Aspergillaceae</taxon>
        <taxon>Aspergillus</taxon>
        <taxon>Aspergillus subgen. Circumdati</taxon>
    </lineage>
</organism>
<dbReference type="GO" id="GO:0016702">
    <property type="term" value="F:oxidoreductase activity, acting on single donors with incorporation of molecular oxygen, incorporation of two atoms of oxygen"/>
    <property type="evidence" value="ECO:0007669"/>
    <property type="project" value="InterPro"/>
</dbReference>
<accession>A0A124BYA8</accession>
<dbReference type="SUPFAM" id="SSF49482">
    <property type="entry name" value="Aromatic compound dioxygenase"/>
    <property type="match status" value="1"/>
</dbReference>
<dbReference type="CDD" id="cd03457">
    <property type="entry name" value="intradiol_dioxygenase_like"/>
    <property type="match status" value="1"/>
</dbReference>
<gene>
    <name evidence="2" type="ORF">ABL_07592</name>
</gene>
<dbReference type="PaxDb" id="5061-CADANGAP00009770"/>
<dbReference type="VEuPathDB" id="FungiDB:M747DRAFT_243585"/>
<dbReference type="VEuPathDB" id="FungiDB:ASPNIDRAFT2_1163829"/>
<dbReference type="VEuPathDB" id="FungiDB:ATCC64974_37110"/>
<comment type="caution">
    <text evidence="2">The sequence shown here is derived from an EMBL/GenBank/DDBJ whole genome shotgun (WGS) entry which is preliminary data.</text>
</comment>
<dbReference type="InterPro" id="IPR039556">
    <property type="entry name" value="ICL/PEPM"/>
</dbReference>
<evidence type="ECO:0000313" key="2">
    <source>
        <dbReference type="EMBL" id="GAQ44931.1"/>
    </source>
</evidence>
<dbReference type="InterPro" id="IPR015813">
    <property type="entry name" value="Pyrv/PenolPyrv_kinase-like_dom"/>
</dbReference>
<dbReference type="GO" id="GO:0008199">
    <property type="term" value="F:ferric iron binding"/>
    <property type="evidence" value="ECO:0007669"/>
    <property type="project" value="InterPro"/>
</dbReference>
<dbReference type="AlphaFoldDB" id="A0A124BYA8"/>
<dbReference type="CDD" id="cd00377">
    <property type="entry name" value="ICL_PEPM"/>
    <property type="match status" value="1"/>
</dbReference>
<reference evidence="3" key="1">
    <citation type="journal article" date="2016" name="Genome Announc.">
        <title>Draft genome sequence of Aspergillus niger strain An76.</title>
        <authorList>
            <person name="Gong W."/>
            <person name="Cheng Z."/>
            <person name="Zhang H."/>
            <person name="Liu L."/>
            <person name="Gao P."/>
            <person name="Wang L."/>
        </authorList>
    </citation>
    <scope>NUCLEOTIDE SEQUENCE [LARGE SCALE GENOMIC DNA]</scope>
    <source>
        <strain evidence="3">An76</strain>
    </source>
</reference>
<dbReference type="InterPro" id="IPR000627">
    <property type="entry name" value="Intradiol_dOase_C"/>
</dbReference>
<dbReference type="OrthoDB" id="121380at2759"/>
<sequence length="714" mass="77049">MSTSEVPYPFQFDSLRTHEPGIGPQNGITQDVTVKLPNVRGKIPSLQASRLRTMMLEAHGDPNKILAHACSYDGLSSRLVEEAGFPMVFLAGYAVSSSYGLPDTGYIAMAEMCDKIRDAVRQVSVPVMADGDTGYGSPLNVKRTVESFAAAGAAGVMIEDQQWPKRCGHTKGKSVVSREEAFARIKAACDARNQGLDIFILARTDALIHGWDEAMSRANEFRRLGVDAVFVEALPDREAMTRCVQEVGIPTFANIIEGGKTENLSAKDLAELGFCAVAYPWTLVAAHLRGLREALDGLKRSMTVGAPPMILTYDQVCEGVGFNKYWTPVKMVHISFPLIISVAVLASLGLGHPGHDVKHEAAERAAFLKRAPVQSRSLAQCASTLKARGVEDSNVARRANALQHLRQERRLSSPQYIKARDLDSVLATDHHSNLTGVNPSTDPSVIFASGGTCIVQPEVTQGPYYIAGELIRRNVAEDQAGVPLFMDIQLIDTNTCEPLPNIYTDIWHCNATGVYSGVVESGNGNANDQGNINTTFLRGVQPSGDDGVVRFESIFPGHYSGRAVHIHVVTHPANETKILPNGTIAGMYDSHSSHVGQIFFDQDLITEVEKTSPYSTNTQSLTENADDDILQMEADTTDPFMEYVLLGDSVSDGIFAWISIGVNVKRDDSLSPEGYWTEDGGEVNDDFEMSMAGMGDIAAALSSTSASAAATGSA</sequence>
<dbReference type="PANTHER" id="PTHR34315">
    <property type="match status" value="1"/>
</dbReference>
<dbReference type="VEuPathDB" id="FungiDB:An12g05150"/>
<dbReference type="Proteomes" id="UP000068243">
    <property type="component" value="Unassembled WGS sequence"/>
</dbReference>
<dbReference type="Gene3D" id="3.20.20.60">
    <property type="entry name" value="Phosphoenolpyruvate-binding domains"/>
    <property type="match status" value="1"/>
</dbReference>
<dbReference type="InterPro" id="IPR040442">
    <property type="entry name" value="Pyrv_kinase-like_dom_sf"/>
</dbReference>
<dbReference type="InterPro" id="IPR015889">
    <property type="entry name" value="Intradiol_dOase_core"/>
</dbReference>
<dbReference type="Gene3D" id="2.60.130.10">
    <property type="entry name" value="Aromatic compound dioxygenase"/>
    <property type="match status" value="1"/>
</dbReference>
<protein>
    <recommendedName>
        <fullName evidence="1">Intradiol ring-cleavage dioxygenases domain-containing protein</fullName>
    </recommendedName>
</protein>
<dbReference type="Pfam" id="PF13714">
    <property type="entry name" value="PEP_mutase"/>
    <property type="match status" value="1"/>
</dbReference>
<dbReference type="VEuPathDB" id="FungiDB:An12g05180"/>
<dbReference type="VEuPathDB" id="FungiDB:M747DRAFT_277443"/>
<evidence type="ECO:0000313" key="3">
    <source>
        <dbReference type="Proteomes" id="UP000068243"/>
    </source>
</evidence>
<dbReference type="VEuPathDB" id="FungiDB:ASPNIDRAFT2_1157216"/>
<name>A0A124BYA8_ASPNG</name>
<dbReference type="SUPFAM" id="SSF51621">
    <property type="entry name" value="Phosphoenolpyruvate/pyruvate domain"/>
    <property type="match status" value="1"/>
</dbReference>
<dbReference type="Pfam" id="PF00775">
    <property type="entry name" value="Dioxygenase_C"/>
    <property type="match status" value="1"/>
</dbReference>